<evidence type="ECO:0000313" key="14">
    <source>
        <dbReference type="EMBL" id="MDN6900993.1"/>
    </source>
</evidence>
<dbReference type="PANTHER" id="PTHR30027:SF3">
    <property type="entry name" value="16S RRNA (URACIL(1498)-N(3))-METHYLTRANSFERASE"/>
    <property type="match status" value="1"/>
</dbReference>
<evidence type="ECO:0000256" key="9">
    <source>
        <dbReference type="ARBA" id="ARBA00022691"/>
    </source>
</evidence>
<evidence type="ECO:0000256" key="3">
    <source>
        <dbReference type="ARBA" id="ARBA00012328"/>
    </source>
</evidence>
<evidence type="ECO:0000256" key="11">
    <source>
        <dbReference type="ARBA" id="ARBA00047944"/>
    </source>
</evidence>
<dbReference type="InterPro" id="IPR006700">
    <property type="entry name" value="RsmE"/>
</dbReference>
<dbReference type="PANTHER" id="PTHR30027">
    <property type="entry name" value="RIBOSOMAL RNA SMALL SUBUNIT METHYLTRANSFERASE E"/>
    <property type="match status" value="1"/>
</dbReference>
<dbReference type="AlphaFoldDB" id="A0AAJ1RA98"/>
<dbReference type="SUPFAM" id="SSF75217">
    <property type="entry name" value="alpha/beta knot"/>
    <property type="match status" value="1"/>
</dbReference>
<evidence type="ECO:0000256" key="8">
    <source>
        <dbReference type="ARBA" id="ARBA00022679"/>
    </source>
</evidence>
<dbReference type="PIRSF" id="PIRSF015601">
    <property type="entry name" value="MTase_slr0722"/>
    <property type="match status" value="1"/>
</dbReference>
<dbReference type="RefSeq" id="WP_301711498.1">
    <property type="nucleotide sequence ID" value="NZ_SDWY01000005.1"/>
</dbReference>
<dbReference type="InterPro" id="IPR029028">
    <property type="entry name" value="Alpha/beta_knot_MTases"/>
</dbReference>
<comment type="similarity">
    <text evidence="2 12">Belongs to the RNA methyltransferase RsmE family.</text>
</comment>
<gene>
    <name evidence="14" type="ORF">EVC35_08345</name>
</gene>
<protein>
    <recommendedName>
        <fullName evidence="4 12">Ribosomal RNA small subunit methyltransferase E</fullName>
        <ecNumber evidence="3 12">2.1.1.193</ecNumber>
    </recommendedName>
</protein>
<dbReference type="GO" id="GO:0005737">
    <property type="term" value="C:cytoplasm"/>
    <property type="evidence" value="ECO:0007669"/>
    <property type="project" value="UniProtKB-SubCell"/>
</dbReference>
<evidence type="ECO:0000256" key="10">
    <source>
        <dbReference type="ARBA" id="ARBA00025699"/>
    </source>
</evidence>
<evidence type="ECO:0000256" key="2">
    <source>
        <dbReference type="ARBA" id="ARBA00005528"/>
    </source>
</evidence>
<name>A0AAJ1RA98_9LACO</name>
<keyword evidence="8 12" id="KW-0808">Transferase</keyword>
<dbReference type="GO" id="GO:0070475">
    <property type="term" value="P:rRNA base methylation"/>
    <property type="evidence" value="ECO:0007669"/>
    <property type="project" value="TreeGrafter"/>
</dbReference>
<dbReference type="GO" id="GO:0070042">
    <property type="term" value="F:rRNA (uridine-N3-)-methyltransferase activity"/>
    <property type="evidence" value="ECO:0007669"/>
    <property type="project" value="TreeGrafter"/>
</dbReference>
<keyword evidence="7 12" id="KW-0489">Methyltransferase</keyword>
<comment type="subcellular location">
    <subcellularLocation>
        <location evidence="1 12">Cytoplasm</location>
    </subcellularLocation>
</comment>
<dbReference type="NCBIfam" id="TIGR00046">
    <property type="entry name" value="RsmE family RNA methyltransferase"/>
    <property type="match status" value="1"/>
</dbReference>
<dbReference type="Gene3D" id="3.40.1280.10">
    <property type="match status" value="1"/>
</dbReference>
<evidence type="ECO:0000259" key="13">
    <source>
        <dbReference type="Pfam" id="PF04452"/>
    </source>
</evidence>
<evidence type="ECO:0000256" key="12">
    <source>
        <dbReference type="PIRNR" id="PIRNR015601"/>
    </source>
</evidence>
<sequence length="253" mass="28165">MTARFFLDNSREFLEKKTVSKDLNADVFHHLRDVLRVKTDDVVELVADRKAYLASIQIVTENNIVFSQLKAIVKDPELPIKMTIVVSPLKSDHLEWLLQKATELGVSKIILTDFAYSVVRASKIEKKLPRYQKILKAAAEQSHRLLVPEIMYEKNFLKRVVLTSKQAGIVAWEESAKQGETSKLASTIKAVKIDPAIKELISVFGPEGGISQSEIKELASAAFVPVGLGPRILRAETAPLYLLSSASLLIELS</sequence>
<organism evidence="14 15">
    <name type="scientific">Oenococcus sicerae</name>
    <dbReference type="NCBI Taxonomy" id="2203724"/>
    <lineage>
        <taxon>Bacteria</taxon>
        <taxon>Bacillati</taxon>
        <taxon>Bacillota</taxon>
        <taxon>Bacilli</taxon>
        <taxon>Lactobacillales</taxon>
        <taxon>Lactobacillaceae</taxon>
        <taxon>Oenococcus</taxon>
    </lineage>
</organism>
<dbReference type="Pfam" id="PF04452">
    <property type="entry name" value="Methyltrans_RNA"/>
    <property type="match status" value="1"/>
</dbReference>
<keyword evidence="5 12" id="KW-0963">Cytoplasm</keyword>
<evidence type="ECO:0000256" key="6">
    <source>
        <dbReference type="ARBA" id="ARBA00022552"/>
    </source>
</evidence>
<dbReference type="EMBL" id="SDWY01000005">
    <property type="protein sequence ID" value="MDN6900993.1"/>
    <property type="molecule type" value="Genomic_DNA"/>
</dbReference>
<accession>A0AAJ1RA98</accession>
<proteinExistence type="inferred from homology"/>
<dbReference type="EC" id="2.1.1.193" evidence="3 12"/>
<keyword evidence="9 12" id="KW-0949">S-adenosyl-L-methionine</keyword>
<comment type="function">
    <text evidence="10 12">Specifically methylates the N3 position of the uracil ring of uridine 1498 (m3U1498) in 16S rRNA. Acts on the fully assembled 30S ribosomal subunit.</text>
</comment>
<dbReference type="InterPro" id="IPR046886">
    <property type="entry name" value="RsmE_MTase_dom"/>
</dbReference>
<evidence type="ECO:0000256" key="1">
    <source>
        <dbReference type="ARBA" id="ARBA00004496"/>
    </source>
</evidence>
<evidence type="ECO:0000256" key="5">
    <source>
        <dbReference type="ARBA" id="ARBA00022490"/>
    </source>
</evidence>
<evidence type="ECO:0000256" key="4">
    <source>
        <dbReference type="ARBA" id="ARBA00013673"/>
    </source>
</evidence>
<evidence type="ECO:0000256" key="7">
    <source>
        <dbReference type="ARBA" id="ARBA00022603"/>
    </source>
</evidence>
<feature type="domain" description="Ribosomal RNA small subunit methyltransferase E methyltransferase" evidence="13">
    <location>
        <begin position="77"/>
        <end position="245"/>
    </location>
</feature>
<reference evidence="14" key="1">
    <citation type="submission" date="2019-01" db="EMBL/GenBank/DDBJ databases">
        <title>Oenococcus sicerae UCMA17102.</title>
        <authorList>
            <person name="Cousin F.J."/>
            <person name="Le Guellec R."/>
            <person name="Cretenet M."/>
        </authorList>
    </citation>
    <scope>NUCLEOTIDE SEQUENCE</scope>
    <source>
        <strain evidence="14">UCMA17102</strain>
    </source>
</reference>
<dbReference type="InterPro" id="IPR029026">
    <property type="entry name" value="tRNA_m1G_MTases_N"/>
</dbReference>
<comment type="caution">
    <text evidence="14">The sequence shown here is derived from an EMBL/GenBank/DDBJ whole genome shotgun (WGS) entry which is preliminary data.</text>
</comment>
<evidence type="ECO:0000313" key="15">
    <source>
        <dbReference type="Proteomes" id="UP001167919"/>
    </source>
</evidence>
<dbReference type="CDD" id="cd18084">
    <property type="entry name" value="RsmE-like"/>
    <property type="match status" value="1"/>
</dbReference>
<comment type="catalytic activity">
    <reaction evidence="11 12">
        <text>uridine(1498) in 16S rRNA + S-adenosyl-L-methionine = N(3)-methyluridine(1498) in 16S rRNA + S-adenosyl-L-homocysteine + H(+)</text>
        <dbReference type="Rhea" id="RHEA:42920"/>
        <dbReference type="Rhea" id="RHEA-COMP:10283"/>
        <dbReference type="Rhea" id="RHEA-COMP:10284"/>
        <dbReference type="ChEBI" id="CHEBI:15378"/>
        <dbReference type="ChEBI" id="CHEBI:57856"/>
        <dbReference type="ChEBI" id="CHEBI:59789"/>
        <dbReference type="ChEBI" id="CHEBI:65315"/>
        <dbReference type="ChEBI" id="CHEBI:74502"/>
        <dbReference type="EC" id="2.1.1.193"/>
    </reaction>
</comment>
<dbReference type="Proteomes" id="UP001167919">
    <property type="component" value="Unassembled WGS sequence"/>
</dbReference>
<keyword evidence="6 12" id="KW-0698">rRNA processing</keyword>